<keyword evidence="1" id="KW-0853">WD repeat</keyword>
<feature type="repeat" description="WD" evidence="1">
    <location>
        <begin position="120"/>
        <end position="154"/>
    </location>
</feature>
<evidence type="ECO:0008006" key="5">
    <source>
        <dbReference type="Google" id="ProtNLM"/>
    </source>
</evidence>
<evidence type="ECO:0000256" key="2">
    <source>
        <dbReference type="SAM" id="MobiDB-lite"/>
    </source>
</evidence>
<dbReference type="SUPFAM" id="SSF50978">
    <property type="entry name" value="WD40 repeat-like"/>
    <property type="match status" value="1"/>
</dbReference>
<dbReference type="PANTHER" id="PTHR19878">
    <property type="entry name" value="AUTOPHAGY PROTEIN 16-LIKE"/>
    <property type="match status" value="1"/>
</dbReference>
<keyword evidence="4" id="KW-1185">Reference proteome</keyword>
<evidence type="ECO:0000256" key="1">
    <source>
        <dbReference type="PROSITE-ProRule" id="PRU00221"/>
    </source>
</evidence>
<feature type="region of interest" description="Disordered" evidence="2">
    <location>
        <begin position="1200"/>
        <end position="1318"/>
    </location>
</feature>
<protein>
    <recommendedName>
        <fullName evidence="5">Transducin/WD40 repeat-like superfamily protein</fullName>
    </recommendedName>
</protein>
<dbReference type="EMBL" id="JBAMMX010000017">
    <property type="protein sequence ID" value="KAK6924080.1"/>
    <property type="molecule type" value="Genomic_DNA"/>
</dbReference>
<dbReference type="GO" id="GO:0000045">
    <property type="term" value="P:autophagosome assembly"/>
    <property type="evidence" value="ECO:0007669"/>
    <property type="project" value="InterPro"/>
</dbReference>
<gene>
    <name evidence="3" type="ORF">RJ641_010280</name>
</gene>
<comment type="caution">
    <text evidence="3">The sequence shown here is derived from an EMBL/GenBank/DDBJ whole genome shotgun (WGS) entry which is preliminary data.</text>
</comment>
<feature type="compositionally biased region" description="Low complexity" evidence="2">
    <location>
        <begin position="1260"/>
        <end position="1275"/>
    </location>
</feature>
<dbReference type="Gene3D" id="2.130.10.10">
    <property type="entry name" value="YVTN repeat-like/Quinoprotein amine dehydrogenase"/>
    <property type="match status" value="1"/>
</dbReference>
<evidence type="ECO:0000313" key="3">
    <source>
        <dbReference type="EMBL" id="KAK6924080.1"/>
    </source>
</evidence>
<proteinExistence type="predicted"/>
<dbReference type="InterPro" id="IPR001680">
    <property type="entry name" value="WD40_rpt"/>
</dbReference>
<dbReference type="InterPro" id="IPR036322">
    <property type="entry name" value="WD40_repeat_dom_sf"/>
</dbReference>
<feature type="compositionally biased region" description="Polar residues" evidence="2">
    <location>
        <begin position="1276"/>
        <end position="1288"/>
    </location>
</feature>
<dbReference type="PROSITE" id="PS50082">
    <property type="entry name" value="WD_REPEATS_2"/>
    <property type="match status" value="1"/>
</dbReference>
<feature type="compositionally biased region" description="Polar residues" evidence="2">
    <location>
        <begin position="1200"/>
        <end position="1211"/>
    </location>
</feature>
<dbReference type="InterPro" id="IPR015943">
    <property type="entry name" value="WD40/YVTN_repeat-like_dom_sf"/>
</dbReference>
<name>A0AAN8UY64_9MAGN</name>
<evidence type="ECO:0000313" key="4">
    <source>
        <dbReference type="Proteomes" id="UP001370490"/>
    </source>
</evidence>
<reference evidence="3 4" key="1">
    <citation type="submission" date="2023-12" db="EMBL/GenBank/DDBJ databases">
        <title>A high-quality genome assembly for Dillenia turbinata (Dilleniales).</title>
        <authorList>
            <person name="Chanderbali A."/>
        </authorList>
    </citation>
    <scope>NUCLEOTIDE SEQUENCE [LARGE SCALE GENOMIC DNA]</scope>
    <source>
        <strain evidence="3">LSX21</strain>
        <tissue evidence="3">Leaf</tissue>
    </source>
</reference>
<sequence length="1540" mass="166971">MEWNTVHHLDLRHVDRGLKQMQPHAATFHPNQALICVAIGNHVIEFDAFTGCKVASINIGAPVVRMSYSPTSGHAIIAILQIKLKVSLLQQKDCTIRSCDFDTEQTYKEMVPHKVFSSHTQVGSQPITSVAWLPILRLLVTLSRDGSLQIWKTRVMLNPHKPPMQANFFEPAGVEDTLLSDLCASRFNRFNDRGFETIKWPKTRQAPSFEHDSILDVTIEPIDLPRILSQQGGETVYPLPRIKSLVVHPKFNLAALLFANVTGGDNLKNRAAYTREGRKQLFAVLQSARGSSASVLKEKLASLGSSGILADHQLQAQMQEHHMKGQSQLTLADIARKAFLYSHFMEGHAKSAPVSRLPLITISDSKHLLKDIPVCQPFHLELNFFSKENRVVHYPVRAFYIDGLNLMAYNLSSGVENTYKKLYATVPGGVEYYAKCILHSKKQCLFLVVYEFSGATSEVVLYWEKAELQPANNKGSTVKGRDAALIGPNECQFAILEEDKTGLALYILPGGASKDIKSSKEWENAIHDGFSANGEKTAAVENVSADAKPGSIQGPLQFMFETDVDRIFSTPLESTVMFASHGKLIGLAKLIQGYRLSTSDSHDISTKPEGRKSIKLKVNEVVLQVQWQETLRGFVAGILTSQRVLIASSDLDILASISMLGWDGKVRTVLSISMPCAVLVGALNDRLLLASPTEINPRQKKGVEIKSCLVGLLEPLLIGFGTMQQYFEQKIDLSEILYQITSRFDSIRITPRSLDILSRGPPVCGDLAVSLSQAGPHFPQVLRCIYAIRALRFSTALSVLKDEFLRSRDYPQCPPTSHLFHRFRQLGYACIKYGQFDSARETFEVIADYESMLDLFICHLNPSAMRRLAQKLEEIGTDSELRRSCERILRVRSSGWTQGIFANFAAESMVPKGPEWGGGNWEIKTPTNVKAIPQWELAAEVMPYMKTDDGPIPAIITDHIGVYLGSIKGRGNVVDISDGSLVKAFTPANGQVHANDLDKALVKSMSNTSKTASDGGSKGESLMGLEALAKNYTGSSASDEQAKAAEEFKRSLYGTAADGSSSDEEGTSKSKKLHIRIKDKSVASTTVDVDKIKEATKQFKLGDGLGPPMRTRSLSGGSQDLGAILNQPATATGPPAVSGPTDLFGTDALAKPAPLSQPTVTGLGVTAGPIPEDFFQNTIPSLQVASTLALPPPGSILSKLNPSYQGLNPSYQGDGDNKVPTNQAGTPMANIGLPDGGIPPQAPEQPVAPLGSIAVPDGGVSPQSAAQVSVSPQPQTQATPLPMSTQPLDLSVLGVSGSENASKPPAPSPPSTVRPGQVPRGAAASVCFKTGLVHLEQNQLSDALSCFDEAFLALAKDQSRGSDIKAQATICAQYKIAVTLLQEISRLQKVQGANAISAKDEMARLSRHLGSLPLLAKHRINCIRTAIKRNMEVQNYAYAKQMLDLLLSKAPPSKQDELRSLIDMCNQRGLTNKSIDPLEDPSQFCAATLSRLSTIGYDVCDLCGAKFSALSTPGCIICGMGSIKRSDALQVHAPVASPFG</sequence>
<organism evidence="3 4">
    <name type="scientific">Dillenia turbinata</name>
    <dbReference type="NCBI Taxonomy" id="194707"/>
    <lineage>
        <taxon>Eukaryota</taxon>
        <taxon>Viridiplantae</taxon>
        <taxon>Streptophyta</taxon>
        <taxon>Embryophyta</taxon>
        <taxon>Tracheophyta</taxon>
        <taxon>Spermatophyta</taxon>
        <taxon>Magnoliopsida</taxon>
        <taxon>eudicotyledons</taxon>
        <taxon>Gunneridae</taxon>
        <taxon>Pentapetalae</taxon>
        <taxon>Dilleniales</taxon>
        <taxon>Dilleniaceae</taxon>
        <taxon>Dillenia</taxon>
    </lineage>
</organism>
<dbReference type="InterPro" id="IPR045160">
    <property type="entry name" value="ATG16"/>
</dbReference>
<dbReference type="SMART" id="SM00320">
    <property type="entry name" value="WD40"/>
    <property type="match status" value="1"/>
</dbReference>
<dbReference type="PANTHER" id="PTHR19878:SF17">
    <property type="entry name" value="TRANSDUCIN_WD40 REPEAT-LIKE SUPERFAMILY PROTEIN"/>
    <property type="match status" value="1"/>
</dbReference>
<accession>A0AAN8UY64</accession>
<dbReference type="Proteomes" id="UP001370490">
    <property type="component" value="Unassembled WGS sequence"/>
</dbReference>